<organism evidence="1">
    <name type="scientific">marine sediment metagenome</name>
    <dbReference type="NCBI Taxonomy" id="412755"/>
    <lineage>
        <taxon>unclassified sequences</taxon>
        <taxon>metagenomes</taxon>
        <taxon>ecological metagenomes</taxon>
    </lineage>
</organism>
<reference evidence="1" key="1">
    <citation type="journal article" date="2015" name="Nature">
        <title>Complex archaea that bridge the gap between prokaryotes and eukaryotes.</title>
        <authorList>
            <person name="Spang A."/>
            <person name="Saw J.H."/>
            <person name="Jorgensen S.L."/>
            <person name="Zaremba-Niedzwiedzka K."/>
            <person name="Martijn J."/>
            <person name="Lind A.E."/>
            <person name="van Eijk R."/>
            <person name="Schleper C."/>
            <person name="Guy L."/>
            <person name="Ettema T.J."/>
        </authorList>
    </citation>
    <scope>NUCLEOTIDE SEQUENCE</scope>
</reference>
<sequence length="82" mass="9497">MEEISRQQTGFRYGRHQLTVVREIGHVEHRGRKYVVLEVRTHDGLPYISIRLYNSSGHFIKQLLMEPEIAPAIGEILAREAV</sequence>
<proteinExistence type="predicted"/>
<dbReference type="AlphaFoldDB" id="A0A0F9H0Z8"/>
<protein>
    <submittedName>
        <fullName evidence="1">Uncharacterized protein</fullName>
    </submittedName>
</protein>
<gene>
    <name evidence="1" type="ORF">LCGC14_2056500</name>
</gene>
<comment type="caution">
    <text evidence="1">The sequence shown here is derived from an EMBL/GenBank/DDBJ whole genome shotgun (WGS) entry which is preliminary data.</text>
</comment>
<name>A0A0F9H0Z8_9ZZZZ</name>
<dbReference type="EMBL" id="LAZR01024399">
    <property type="protein sequence ID" value="KKL75275.1"/>
    <property type="molecule type" value="Genomic_DNA"/>
</dbReference>
<accession>A0A0F9H0Z8</accession>
<evidence type="ECO:0000313" key="1">
    <source>
        <dbReference type="EMBL" id="KKL75275.1"/>
    </source>
</evidence>